<feature type="compositionally biased region" description="Low complexity" evidence="4">
    <location>
        <begin position="469"/>
        <end position="483"/>
    </location>
</feature>
<dbReference type="AlphaFoldDB" id="A0A6F9DWF6"/>
<dbReference type="GO" id="GO:0070740">
    <property type="term" value="F:tubulin-glutamic acid ligase activity"/>
    <property type="evidence" value="ECO:0007669"/>
    <property type="project" value="TreeGrafter"/>
</dbReference>
<keyword evidence="3" id="KW-0067">ATP-binding</keyword>
<keyword evidence="2" id="KW-0547">Nucleotide-binding</keyword>
<gene>
    <name evidence="5" type="primary">Ttll1-001</name>
</gene>
<feature type="region of interest" description="Disordered" evidence="4">
    <location>
        <begin position="562"/>
        <end position="619"/>
    </location>
</feature>
<dbReference type="GO" id="GO:0015631">
    <property type="term" value="F:tubulin binding"/>
    <property type="evidence" value="ECO:0007669"/>
    <property type="project" value="TreeGrafter"/>
</dbReference>
<evidence type="ECO:0000256" key="4">
    <source>
        <dbReference type="SAM" id="MobiDB-lite"/>
    </source>
</evidence>
<reference evidence="5" key="1">
    <citation type="submission" date="2020-04" db="EMBL/GenBank/DDBJ databases">
        <authorList>
            <person name="Neveu A P."/>
        </authorList>
    </citation>
    <scope>NUCLEOTIDE SEQUENCE</scope>
    <source>
        <tissue evidence="5">Whole embryo</tissue>
    </source>
</reference>
<feature type="compositionally biased region" description="Polar residues" evidence="4">
    <location>
        <begin position="485"/>
        <end position="507"/>
    </location>
</feature>
<keyword evidence="1" id="KW-0436">Ligase</keyword>
<feature type="compositionally biased region" description="Low complexity" evidence="4">
    <location>
        <begin position="412"/>
        <end position="423"/>
    </location>
</feature>
<proteinExistence type="evidence at transcript level"/>
<dbReference type="GO" id="GO:0000226">
    <property type="term" value="P:microtubule cytoskeleton organization"/>
    <property type="evidence" value="ECO:0007669"/>
    <property type="project" value="TreeGrafter"/>
</dbReference>
<sequence>MVLHNTDDGLVLKSSEHVPEVLKQILTERGWNEVDEDSEEKNNGAWNLWWKTQRFRKSEHDEVEPWQRLNHFPRTDAITRKDSLVRNLRRMRCIHGAQVFNFHPAAYILPNEYTKFVSDYAKESQKYGKKNLFWICKPVDLSRGRGIFVFHDLKHLAYDCSVVVQRYISNPYLISGYKFDLRIYVCVPSFQPLTIYMYQEGIARFSTDKFDLNQLNNVFSHLTNTSINKYGPAYSTDKERVGPGCKWTLSQLRSFLRQSGDIDETLLWMRISNIITLTLATQAPSVPKCSNCFEVFGFDILVDDNMKPWLLEVNFSPALSMDCQADFIAKRSMLNDLIDLLNFKETDTEHGGLTHREEVTPTPGVSRSLYGGPEVFTSLTSSTQSKSQNTVQPSPTRPLSRRTAVSRQSKHSTTSVSSLLPVTGKRTRAPLTKEINVTRPFTTLPQIIPGSSESIKDTNSQNDLPRNASSGSLSSSVSSVDHSNQPENAIDSENPQATTNAAVTPTPSGKKRPVDEISKSVAAIRPKRKSGSLTTITEIKNDQNQAFTNKTSVKAAPFSKFGMGREISNSPTMFHKRKTPTSTPRRVTSAYLPKSSKQVLSGNGAKPKKNSSDYKSPYSIASTAPKRITQENLWPRTRVGDFVLTFPLNEAMRKASGNMFDMKTIIREQQKIMKKLLVGSGQRLADRRRSSTDLSDTDALQLKFQLMFDDKDANPLYFWGPQNPPLLSTVLS</sequence>
<feature type="compositionally biased region" description="Basic and acidic residues" evidence="4">
    <location>
        <begin position="349"/>
        <end position="359"/>
    </location>
</feature>
<evidence type="ECO:0000256" key="1">
    <source>
        <dbReference type="ARBA" id="ARBA00022598"/>
    </source>
</evidence>
<name>A0A6F9DWF6_9ASCI</name>
<feature type="compositionally biased region" description="Polar residues" evidence="4">
    <location>
        <begin position="439"/>
        <end position="468"/>
    </location>
</feature>
<dbReference type="InterPro" id="IPR004344">
    <property type="entry name" value="TTL/TTLL_fam"/>
</dbReference>
<organism evidence="5">
    <name type="scientific">Phallusia mammillata</name>
    <dbReference type="NCBI Taxonomy" id="59560"/>
    <lineage>
        <taxon>Eukaryota</taxon>
        <taxon>Metazoa</taxon>
        <taxon>Chordata</taxon>
        <taxon>Tunicata</taxon>
        <taxon>Ascidiacea</taxon>
        <taxon>Phlebobranchia</taxon>
        <taxon>Ascidiidae</taxon>
        <taxon>Phallusia</taxon>
    </lineage>
</organism>
<dbReference type="SUPFAM" id="SSF56059">
    <property type="entry name" value="Glutathione synthetase ATP-binding domain-like"/>
    <property type="match status" value="1"/>
</dbReference>
<dbReference type="Pfam" id="PF03133">
    <property type="entry name" value="TTL"/>
    <property type="match status" value="1"/>
</dbReference>
<dbReference type="Gene3D" id="3.30.470.20">
    <property type="entry name" value="ATP-grasp fold, B domain"/>
    <property type="match status" value="1"/>
</dbReference>
<dbReference type="PANTHER" id="PTHR12241">
    <property type="entry name" value="TUBULIN POLYGLUTAMYLASE"/>
    <property type="match status" value="1"/>
</dbReference>
<feature type="region of interest" description="Disordered" evidence="4">
    <location>
        <begin position="349"/>
        <end position="530"/>
    </location>
</feature>
<accession>A0A6F9DWF6</accession>
<dbReference type="PANTHER" id="PTHR12241:SF118">
    <property type="entry name" value="TUBULIN POLYGLUTAMYLASE TTLL2-RELATED"/>
    <property type="match status" value="1"/>
</dbReference>
<evidence type="ECO:0000313" key="5">
    <source>
        <dbReference type="EMBL" id="CAB3267353.1"/>
    </source>
</evidence>
<evidence type="ECO:0000256" key="2">
    <source>
        <dbReference type="ARBA" id="ARBA00022741"/>
    </source>
</evidence>
<dbReference type="EMBL" id="LR791491">
    <property type="protein sequence ID" value="CAB3267353.1"/>
    <property type="molecule type" value="mRNA"/>
</dbReference>
<dbReference type="GO" id="GO:0036064">
    <property type="term" value="C:ciliary basal body"/>
    <property type="evidence" value="ECO:0007669"/>
    <property type="project" value="TreeGrafter"/>
</dbReference>
<dbReference type="PROSITE" id="PS51221">
    <property type="entry name" value="TTL"/>
    <property type="match status" value="1"/>
</dbReference>
<protein>
    <submittedName>
        <fullName evidence="5">Probable tubulin polyglutamylase TTLL1</fullName>
    </submittedName>
</protein>
<evidence type="ECO:0000256" key="3">
    <source>
        <dbReference type="ARBA" id="ARBA00022840"/>
    </source>
</evidence>
<dbReference type="GO" id="GO:0005524">
    <property type="term" value="F:ATP binding"/>
    <property type="evidence" value="ECO:0007669"/>
    <property type="project" value="UniProtKB-KW"/>
</dbReference>
<feature type="compositionally biased region" description="Low complexity" evidence="4">
    <location>
        <begin position="377"/>
        <end position="392"/>
    </location>
</feature>